<evidence type="ECO:0000256" key="2">
    <source>
        <dbReference type="ARBA" id="ARBA00022729"/>
    </source>
</evidence>
<feature type="compositionally biased region" description="Low complexity" evidence="5">
    <location>
        <begin position="44"/>
        <end position="58"/>
    </location>
</feature>
<name>A0ABY7KHR8_9ACTN</name>
<dbReference type="EMBL" id="CP114413">
    <property type="protein sequence ID" value="WAZ24090.1"/>
    <property type="molecule type" value="Genomic_DNA"/>
</dbReference>
<dbReference type="Proteomes" id="UP001164439">
    <property type="component" value="Chromosome"/>
</dbReference>
<evidence type="ECO:0000313" key="7">
    <source>
        <dbReference type="EMBL" id="WAZ24090.1"/>
    </source>
</evidence>
<reference evidence="7" key="1">
    <citation type="submission" date="2022-12" db="EMBL/GenBank/DDBJ databases">
        <authorList>
            <person name="Ruckert C."/>
            <person name="Busche T."/>
            <person name="Kalinowski J."/>
            <person name="Wittmann C."/>
        </authorList>
    </citation>
    <scope>NUCLEOTIDE SEQUENCE</scope>
    <source>
        <strain evidence="7">DSM 40467</strain>
    </source>
</reference>
<evidence type="ECO:0000259" key="6">
    <source>
        <dbReference type="Pfam" id="PF00884"/>
    </source>
</evidence>
<feature type="region of interest" description="Disordered" evidence="5">
    <location>
        <begin position="34"/>
        <end position="68"/>
    </location>
</feature>
<dbReference type="PANTHER" id="PTHR43108">
    <property type="entry name" value="N-ACETYLGLUCOSAMINE-6-SULFATASE FAMILY MEMBER"/>
    <property type="match status" value="1"/>
</dbReference>
<gene>
    <name evidence="7" type="ORF">STRCI_005479</name>
</gene>
<feature type="domain" description="Sulfatase N-terminal" evidence="6">
    <location>
        <begin position="67"/>
        <end position="377"/>
    </location>
</feature>
<dbReference type="SUPFAM" id="SSF53649">
    <property type="entry name" value="Alkaline phosphatase-like"/>
    <property type="match status" value="1"/>
</dbReference>
<evidence type="ECO:0000256" key="4">
    <source>
        <dbReference type="ARBA" id="ARBA00023180"/>
    </source>
</evidence>
<protein>
    <submittedName>
        <fullName evidence="7">Sulfatase</fullName>
    </submittedName>
</protein>
<sequence length="511" mass="56619">MAEGERRGPARRALIAGGVVAAAGTAVPLVAGAVGGDSGPEPGTTRAPRRTAAPAAATRRPRSDDRPNILLVLTDDQPKETDWALGRTVDWLGGNGVTFERAHANTPLCAPSRASVMTGRYAHHHGVLDTRHPYHLDQRTTVQRRLREAGYRTGLFGKYLNFWRTGDNPPHFDEWLLQEPVRYVNGHYNDNGTVRGIPGYNTTVIKDRALAFMEASHTDKRPWFAYVATRSAHEVNVPEPKYARTRVPDWQGRPSVFETGKADKPPFLRAAEHLFPAGRDLRARQLRTLLSVDDAMHDFREKLRALGQLENTLVVFTSDHGLCWGDHGWLRKSVPYRPSLEVPFHASWPAGGLGTARADDRLTGLIDIAPTFLDAAGLPPDPEHDGHSLLDPDNDRPRLLAEWWWNQQDQRPIHSWASSIGKGDQYTEYFRTRLDHGGRPTTGDGKVLFREYYDLRADPFQLTNLLHRASAEEERRLGIPALATGLATARGGPDLLQGGGPADSPHVTGRS</sequence>
<dbReference type="Pfam" id="PF00884">
    <property type="entry name" value="Sulfatase"/>
    <property type="match status" value="1"/>
</dbReference>
<accession>A0ABY7KHR8</accession>
<dbReference type="InterPro" id="IPR024607">
    <property type="entry name" value="Sulfatase_CS"/>
</dbReference>
<dbReference type="InterPro" id="IPR000917">
    <property type="entry name" value="Sulfatase_N"/>
</dbReference>
<keyword evidence="8" id="KW-1185">Reference proteome</keyword>
<keyword evidence="3" id="KW-0378">Hydrolase</keyword>
<evidence type="ECO:0000313" key="8">
    <source>
        <dbReference type="Proteomes" id="UP001164439"/>
    </source>
</evidence>
<keyword evidence="4" id="KW-0325">Glycoprotein</keyword>
<evidence type="ECO:0000256" key="5">
    <source>
        <dbReference type="SAM" id="MobiDB-lite"/>
    </source>
</evidence>
<dbReference type="PROSITE" id="PS00523">
    <property type="entry name" value="SULFATASE_1"/>
    <property type="match status" value="1"/>
</dbReference>
<feature type="region of interest" description="Disordered" evidence="5">
    <location>
        <begin position="490"/>
        <end position="511"/>
    </location>
</feature>
<comment type="similarity">
    <text evidence="1">Belongs to the sulfatase family.</text>
</comment>
<evidence type="ECO:0000256" key="3">
    <source>
        <dbReference type="ARBA" id="ARBA00022801"/>
    </source>
</evidence>
<keyword evidence="2" id="KW-0732">Signal</keyword>
<dbReference type="InterPro" id="IPR017850">
    <property type="entry name" value="Alkaline_phosphatase_core_sf"/>
</dbReference>
<organism evidence="7 8">
    <name type="scientific">Streptomyces cinnabarinus</name>
    <dbReference type="NCBI Taxonomy" id="67287"/>
    <lineage>
        <taxon>Bacteria</taxon>
        <taxon>Bacillati</taxon>
        <taxon>Actinomycetota</taxon>
        <taxon>Actinomycetes</taxon>
        <taxon>Kitasatosporales</taxon>
        <taxon>Streptomycetaceae</taxon>
        <taxon>Streptomyces</taxon>
    </lineage>
</organism>
<dbReference type="PANTHER" id="PTHR43108:SF8">
    <property type="entry name" value="SD21168P"/>
    <property type="match status" value="1"/>
</dbReference>
<proteinExistence type="inferred from homology"/>
<dbReference type="CDD" id="cd16147">
    <property type="entry name" value="G6S"/>
    <property type="match status" value="1"/>
</dbReference>
<dbReference type="RefSeq" id="WP_269661623.1">
    <property type="nucleotide sequence ID" value="NZ_CP114413.1"/>
</dbReference>
<evidence type="ECO:0000256" key="1">
    <source>
        <dbReference type="ARBA" id="ARBA00008779"/>
    </source>
</evidence>
<dbReference type="Gene3D" id="3.40.720.10">
    <property type="entry name" value="Alkaline Phosphatase, subunit A"/>
    <property type="match status" value="1"/>
</dbReference>